<sequence>MKSKHIIRYIIILILTLTAMTGCKQAKPLNQQVAQSNANWYLYQGDANGRGNLMQLHFYSDQTVSVKTISWFNRKSGANLLNSSFGNPTYRLNKDGKEIIINTTPPRMVIALKNSYQETIHGYTLKGYTVTYQGNKWKLGKITHTNAKVAQAYQKKHRHHQAIKVAASDKLGSTLMKHVVDPNQVKAGKTAQLDGKSIAGEYNYRAMQANSRVYGHLSIAENGIFTNTVYIHAPQSKDNPDVDNPVIMQQQTLSGYLTSLYGKLYFKPLNLLKISYFTGGQNIDNPAIKAINLATDTKKYGNNIEQKRWRLEWGKKDLLLYNKDFQPWASADEGDEVAIHLHSTEQSTPKLPEQYNQIYQHYLNLQKQPVASNADLRQYVAAVASKHHSAIAGIGVNINGKFSITQPASNYLGVDRSGQKQPPMQYLALMEPAVLQEKKNAHTVTTPEGEFLIFGISANKLYLLEQPDSDSNTVTWAPFRNFPVQLPQANITWN</sequence>
<dbReference type="PROSITE" id="PS51257">
    <property type="entry name" value="PROKAR_LIPOPROTEIN"/>
    <property type="match status" value="1"/>
</dbReference>
<evidence type="ECO:0008006" key="3">
    <source>
        <dbReference type="Google" id="ProtNLM"/>
    </source>
</evidence>
<dbReference type="RefSeq" id="WP_118899648.1">
    <property type="nucleotide sequence ID" value="NZ_QOCR01000001.1"/>
</dbReference>
<dbReference type="AlphaFoldDB" id="A0A3R6VLB5"/>
<evidence type="ECO:0000313" key="1">
    <source>
        <dbReference type="EMBL" id="RHW51998.1"/>
    </source>
</evidence>
<dbReference type="Proteomes" id="UP000284109">
    <property type="component" value="Unassembled WGS sequence"/>
</dbReference>
<accession>A0A3R6VLB5</accession>
<gene>
    <name evidence="1" type="ORF">DS831_01315</name>
</gene>
<evidence type="ECO:0000313" key="2">
    <source>
        <dbReference type="Proteomes" id="UP000284109"/>
    </source>
</evidence>
<protein>
    <recommendedName>
        <fullName evidence="3">Lipoprotein</fullName>
    </recommendedName>
</protein>
<reference evidence="1 2" key="1">
    <citation type="submission" date="2018-07" db="EMBL/GenBank/DDBJ databases">
        <title>Genome sequences of six Lactobacillus spp. isolated from bumble bee guts.</title>
        <authorList>
            <person name="Motta E.V.S."/>
            <person name="Moran N.A."/>
        </authorList>
    </citation>
    <scope>NUCLEOTIDE SEQUENCE [LARGE SCALE GENOMIC DNA]</scope>
    <source>
        <strain evidence="1 2">BI-1.1</strain>
    </source>
</reference>
<keyword evidence="2" id="KW-1185">Reference proteome</keyword>
<name>A0A3R6VLB5_9LACO</name>
<dbReference type="OrthoDB" id="2266770at2"/>
<organism evidence="1 2">
    <name type="scientific">Bombilactobacillus bombi</name>
    <dbReference type="NCBI Taxonomy" id="1303590"/>
    <lineage>
        <taxon>Bacteria</taxon>
        <taxon>Bacillati</taxon>
        <taxon>Bacillota</taxon>
        <taxon>Bacilli</taxon>
        <taxon>Lactobacillales</taxon>
        <taxon>Lactobacillaceae</taxon>
        <taxon>Bombilactobacillus</taxon>
    </lineage>
</organism>
<proteinExistence type="predicted"/>
<comment type="caution">
    <text evidence="1">The sequence shown here is derived from an EMBL/GenBank/DDBJ whole genome shotgun (WGS) entry which is preliminary data.</text>
</comment>
<dbReference type="EMBL" id="QOCR01000001">
    <property type="protein sequence ID" value="RHW51998.1"/>
    <property type="molecule type" value="Genomic_DNA"/>
</dbReference>